<feature type="chain" id="PRO_5042282509" evidence="2">
    <location>
        <begin position="19"/>
        <end position="189"/>
    </location>
</feature>
<gene>
    <name evidence="3" type="ORF">DFH08DRAFT_461860</name>
</gene>
<protein>
    <submittedName>
        <fullName evidence="3">Uncharacterized protein</fullName>
    </submittedName>
</protein>
<feature type="signal peptide" evidence="2">
    <location>
        <begin position="1"/>
        <end position="18"/>
    </location>
</feature>
<keyword evidence="2" id="KW-0732">Signal</keyword>
<accession>A0AAD7EXG3</accession>
<evidence type="ECO:0000313" key="4">
    <source>
        <dbReference type="Proteomes" id="UP001218218"/>
    </source>
</evidence>
<evidence type="ECO:0000256" key="2">
    <source>
        <dbReference type="SAM" id="SignalP"/>
    </source>
</evidence>
<feature type="region of interest" description="Disordered" evidence="1">
    <location>
        <begin position="146"/>
        <end position="189"/>
    </location>
</feature>
<feature type="compositionally biased region" description="Polar residues" evidence="1">
    <location>
        <begin position="166"/>
        <end position="189"/>
    </location>
</feature>
<organism evidence="3 4">
    <name type="scientific">Mycena albidolilacea</name>
    <dbReference type="NCBI Taxonomy" id="1033008"/>
    <lineage>
        <taxon>Eukaryota</taxon>
        <taxon>Fungi</taxon>
        <taxon>Dikarya</taxon>
        <taxon>Basidiomycota</taxon>
        <taxon>Agaricomycotina</taxon>
        <taxon>Agaricomycetes</taxon>
        <taxon>Agaricomycetidae</taxon>
        <taxon>Agaricales</taxon>
        <taxon>Marasmiineae</taxon>
        <taxon>Mycenaceae</taxon>
        <taxon>Mycena</taxon>
    </lineage>
</organism>
<reference evidence="3" key="1">
    <citation type="submission" date="2023-03" db="EMBL/GenBank/DDBJ databases">
        <title>Massive genome expansion in bonnet fungi (Mycena s.s.) driven by repeated elements and novel gene families across ecological guilds.</title>
        <authorList>
            <consortium name="Lawrence Berkeley National Laboratory"/>
            <person name="Harder C.B."/>
            <person name="Miyauchi S."/>
            <person name="Viragh M."/>
            <person name="Kuo A."/>
            <person name="Thoen E."/>
            <person name="Andreopoulos B."/>
            <person name="Lu D."/>
            <person name="Skrede I."/>
            <person name="Drula E."/>
            <person name="Henrissat B."/>
            <person name="Morin E."/>
            <person name="Kohler A."/>
            <person name="Barry K."/>
            <person name="LaButti K."/>
            <person name="Morin E."/>
            <person name="Salamov A."/>
            <person name="Lipzen A."/>
            <person name="Mereny Z."/>
            <person name="Hegedus B."/>
            <person name="Baldrian P."/>
            <person name="Stursova M."/>
            <person name="Weitz H."/>
            <person name="Taylor A."/>
            <person name="Grigoriev I.V."/>
            <person name="Nagy L.G."/>
            <person name="Martin F."/>
            <person name="Kauserud H."/>
        </authorList>
    </citation>
    <scope>NUCLEOTIDE SEQUENCE</scope>
    <source>
        <strain evidence="3">CBHHK002</strain>
    </source>
</reference>
<dbReference type="Proteomes" id="UP001218218">
    <property type="component" value="Unassembled WGS sequence"/>
</dbReference>
<dbReference type="AlphaFoldDB" id="A0AAD7EXG3"/>
<evidence type="ECO:0000313" key="3">
    <source>
        <dbReference type="EMBL" id="KAJ7356627.1"/>
    </source>
</evidence>
<dbReference type="EMBL" id="JARIHO010000008">
    <property type="protein sequence ID" value="KAJ7356627.1"/>
    <property type="molecule type" value="Genomic_DNA"/>
</dbReference>
<keyword evidence="4" id="KW-1185">Reference proteome</keyword>
<comment type="caution">
    <text evidence="3">The sequence shown here is derived from an EMBL/GenBank/DDBJ whole genome shotgun (WGS) entry which is preliminary data.</text>
</comment>
<sequence length="189" mass="20712">MWRIKVLSIPSTVWYVRASHVPCLFCSSVGVFEFGQNTKFGQGSKEATRNLFRTFAGWGDIQTPRVKLHRRLCSICVSPNSGLASTSLFSVLCSVPRSWLVQPRPIPPMAIPPVNSRDISNMPLVSDATEVGCQLELQLCIGRRGETLTSTPGPRRAASCRPHPSSPDTPRRSTQPFIWSNPSGCSIGS</sequence>
<evidence type="ECO:0000256" key="1">
    <source>
        <dbReference type="SAM" id="MobiDB-lite"/>
    </source>
</evidence>
<name>A0AAD7EXG3_9AGAR</name>
<proteinExistence type="predicted"/>